<accession>A0A4Y8KV62</accession>
<dbReference type="Pfam" id="PF13193">
    <property type="entry name" value="AMP-binding_C"/>
    <property type="match status" value="1"/>
</dbReference>
<dbReference type="OrthoDB" id="9803968at2"/>
<reference evidence="3 4" key="1">
    <citation type="submission" date="2019-03" db="EMBL/GenBank/DDBJ databases">
        <title>Genomics of glacier-inhabiting Cryobacterium strains.</title>
        <authorList>
            <person name="Liu Q."/>
            <person name="Xin Y.-H."/>
        </authorList>
    </citation>
    <scope>NUCLEOTIDE SEQUENCE [LARGE SCALE GENOMIC DNA]</scope>
    <source>
        <strain evidence="3 4">CGMCC 1.4292</strain>
    </source>
</reference>
<feature type="domain" description="AMP-dependent synthetase/ligase" evidence="1">
    <location>
        <begin position="32"/>
        <end position="423"/>
    </location>
</feature>
<gene>
    <name evidence="3" type="ORF">E3T53_06435</name>
</gene>
<dbReference type="Pfam" id="PF00501">
    <property type="entry name" value="AMP-binding"/>
    <property type="match status" value="1"/>
</dbReference>
<keyword evidence="3" id="KW-0436">Ligase</keyword>
<dbReference type="EMBL" id="SOHQ01000020">
    <property type="protein sequence ID" value="TFD79883.1"/>
    <property type="molecule type" value="Genomic_DNA"/>
</dbReference>
<dbReference type="InterPro" id="IPR045851">
    <property type="entry name" value="AMP-bd_C_sf"/>
</dbReference>
<comment type="caution">
    <text evidence="3">The sequence shown here is derived from an EMBL/GenBank/DDBJ whole genome shotgun (WGS) entry which is preliminary data.</text>
</comment>
<dbReference type="EC" id="6.2.1.3" evidence="3"/>
<name>A0A4Y8KV62_9MICO</name>
<dbReference type="NCBIfam" id="NF004114">
    <property type="entry name" value="PRK05605.1"/>
    <property type="match status" value="1"/>
</dbReference>
<evidence type="ECO:0000259" key="2">
    <source>
        <dbReference type="Pfam" id="PF13193"/>
    </source>
</evidence>
<organism evidence="3 4">
    <name type="scientific">Cryobacterium psychrophilum</name>
    <dbReference type="NCBI Taxonomy" id="41988"/>
    <lineage>
        <taxon>Bacteria</taxon>
        <taxon>Bacillati</taxon>
        <taxon>Actinomycetota</taxon>
        <taxon>Actinomycetes</taxon>
        <taxon>Micrococcales</taxon>
        <taxon>Microbacteriaceae</taxon>
        <taxon>Cryobacterium</taxon>
    </lineage>
</organism>
<dbReference type="SUPFAM" id="SSF56801">
    <property type="entry name" value="Acetyl-CoA synthetase-like"/>
    <property type="match status" value="1"/>
</dbReference>
<dbReference type="AlphaFoldDB" id="A0A4Y8KV62"/>
<dbReference type="InterPro" id="IPR042099">
    <property type="entry name" value="ANL_N_sf"/>
</dbReference>
<dbReference type="Gene3D" id="3.30.300.30">
    <property type="match status" value="1"/>
</dbReference>
<dbReference type="GO" id="GO:0004467">
    <property type="term" value="F:long-chain fatty acid-CoA ligase activity"/>
    <property type="evidence" value="ECO:0007669"/>
    <property type="project" value="UniProtKB-EC"/>
</dbReference>
<dbReference type="Proteomes" id="UP000298218">
    <property type="component" value="Unassembled WGS sequence"/>
</dbReference>
<dbReference type="RefSeq" id="WP_134172966.1">
    <property type="nucleotide sequence ID" value="NZ_SODI01000001.1"/>
</dbReference>
<proteinExistence type="predicted"/>
<dbReference type="InterPro" id="IPR025110">
    <property type="entry name" value="AMP-bd_C"/>
</dbReference>
<dbReference type="PANTHER" id="PTHR43767:SF12">
    <property type="entry name" value="AMP-DEPENDENT SYNTHETASE AND LIGASE"/>
    <property type="match status" value="1"/>
</dbReference>
<dbReference type="InterPro" id="IPR000873">
    <property type="entry name" value="AMP-dep_synth/lig_dom"/>
</dbReference>
<evidence type="ECO:0000313" key="3">
    <source>
        <dbReference type="EMBL" id="TFD79883.1"/>
    </source>
</evidence>
<dbReference type="CDD" id="cd05936">
    <property type="entry name" value="FC-FACS_FadD_like"/>
    <property type="match status" value="1"/>
</dbReference>
<dbReference type="InterPro" id="IPR020845">
    <property type="entry name" value="AMP-binding_CS"/>
</dbReference>
<keyword evidence="4" id="KW-1185">Reference proteome</keyword>
<dbReference type="PROSITE" id="PS00455">
    <property type="entry name" value="AMP_BINDING"/>
    <property type="match status" value="1"/>
</dbReference>
<evidence type="ECO:0000259" key="1">
    <source>
        <dbReference type="Pfam" id="PF00501"/>
    </source>
</evidence>
<sequence length="562" mass="60683">MNAFSDRPWLAAYAPGVPHTIKEPTETLSDMLEASVKRYGRHVALDFFGATTSYEELGEEISRVANGLRKLGVTPGDRVALVLPNCPQHVVAFYAVLRLGGIVVEHNPLYTNREMRHQFEDHGARVAIVWDKVYDSVRSFPKDMGVTEVVTVDLIQAMPLGKRLALKLPIKKAKAARAALTTGPSKGAIRWDTLVGSRRLHRSHPRPSLSDTAVLQYTSGTTGAPKGAVLSHHNLRANAAQGAAWVPGLRPGNETVYAVLPMFHAYGLTLCLTFAVSMGARLVLFPKFDEKLVLDAARHAPPTFLPAVPPIYDRLVTAAAARKVSLEGIRFAISGAMNLPVSVVGRWEDATGGLLVEGYGMTEASPIASGNPMGPSRRPGTVGVPFPSTEIRVVAPSDPLVDLEFEEEGELLLRGPQIFSGYWDRPSESAQVLLPDGWLRTGDIVRVSADGFITVVDRMKELIISGGFNVAPSEVEAALLSHPDIVDAAVVGLPGAVGGEDIVAAVVLVDGAMLDAEAVREYCRTRLSAYKIPRRIVEVADLPRSLIGKVLRREVRATMMRG</sequence>
<feature type="domain" description="AMP-binding enzyme C-terminal" evidence="2">
    <location>
        <begin position="474"/>
        <end position="549"/>
    </location>
</feature>
<dbReference type="Gene3D" id="3.40.50.12780">
    <property type="entry name" value="N-terminal domain of ligase-like"/>
    <property type="match status" value="1"/>
</dbReference>
<dbReference type="PANTHER" id="PTHR43767">
    <property type="entry name" value="LONG-CHAIN-FATTY-ACID--COA LIGASE"/>
    <property type="match status" value="1"/>
</dbReference>
<dbReference type="InterPro" id="IPR050237">
    <property type="entry name" value="ATP-dep_AMP-bd_enzyme"/>
</dbReference>
<evidence type="ECO:0000313" key="4">
    <source>
        <dbReference type="Proteomes" id="UP000298218"/>
    </source>
</evidence>
<protein>
    <submittedName>
        <fullName evidence="3">Long-chain fatty acid--CoA ligase</fullName>
        <ecNumber evidence="3">6.2.1.3</ecNumber>
    </submittedName>
</protein>